<dbReference type="EMBL" id="PYDT01000008">
    <property type="protein sequence ID" value="THU54753.1"/>
    <property type="molecule type" value="Genomic_DNA"/>
</dbReference>
<dbReference type="Proteomes" id="UP000317650">
    <property type="component" value="Chromosome 10"/>
</dbReference>
<organism evidence="1 2">
    <name type="scientific">Musa balbisiana</name>
    <name type="common">Banana</name>
    <dbReference type="NCBI Taxonomy" id="52838"/>
    <lineage>
        <taxon>Eukaryota</taxon>
        <taxon>Viridiplantae</taxon>
        <taxon>Streptophyta</taxon>
        <taxon>Embryophyta</taxon>
        <taxon>Tracheophyta</taxon>
        <taxon>Spermatophyta</taxon>
        <taxon>Magnoliopsida</taxon>
        <taxon>Liliopsida</taxon>
        <taxon>Zingiberales</taxon>
        <taxon>Musaceae</taxon>
        <taxon>Musa</taxon>
    </lineage>
</organism>
<evidence type="ECO:0000313" key="2">
    <source>
        <dbReference type="Proteomes" id="UP000317650"/>
    </source>
</evidence>
<evidence type="ECO:0000313" key="1">
    <source>
        <dbReference type="EMBL" id="THU54753.1"/>
    </source>
</evidence>
<comment type="caution">
    <text evidence="1">The sequence shown here is derived from an EMBL/GenBank/DDBJ whole genome shotgun (WGS) entry which is preliminary data.</text>
</comment>
<name>A0A4S8J0H4_MUSBA</name>
<accession>A0A4S8J0H4</accession>
<proteinExistence type="predicted"/>
<reference evidence="1 2" key="1">
    <citation type="journal article" date="2019" name="Nat. Plants">
        <title>Genome sequencing of Musa balbisiana reveals subgenome evolution and function divergence in polyploid bananas.</title>
        <authorList>
            <person name="Yao X."/>
        </authorList>
    </citation>
    <scope>NUCLEOTIDE SEQUENCE [LARGE SCALE GENOMIC DNA]</scope>
    <source>
        <strain evidence="2">cv. DH-PKW</strain>
        <tissue evidence="1">Leaves</tissue>
    </source>
</reference>
<sequence>MAVEVEDDKEQAKEIHLGGQPQRLPWAVCDCGFIAGTPITITNPLYRPKSLQELECAKEAHIVSD</sequence>
<keyword evidence="2" id="KW-1185">Reference proteome</keyword>
<protein>
    <submittedName>
        <fullName evidence="1">Uncharacterized protein</fullName>
    </submittedName>
</protein>
<dbReference type="AlphaFoldDB" id="A0A4S8J0H4"/>
<gene>
    <name evidence="1" type="ORF">C4D60_Mb10t28460</name>
</gene>